<reference evidence="2" key="1">
    <citation type="journal article" date="2018" name="J. Virol.">
        <title>Crustacean Genome Exploration Reveals the Evolutionary Origin of White Spot Syndrome Virus.</title>
        <authorList>
            <person name="Kawato S."/>
            <person name="Shitara A."/>
            <person name="Wang Y."/>
            <person name="Nozaki R."/>
            <person name="Kondo H."/>
            <person name="Hirono I."/>
        </authorList>
    </citation>
    <scope>NUCLEOTIDE SEQUENCE</scope>
    <source>
        <strain evidence="2">Mikawa-1</strain>
    </source>
</reference>
<comment type="caution">
    <text evidence="2">The sequence shown here is derived from an EMBL/GenBank/DDBJ whole genome shotgun (WGS) entry which is preliminary data.</text>
</comment>
<sequence>MLLPAVIKDVFGTWWGVFEFVTLLVVVVIVSFIGVRVTQSNFTRDGKTGELKTPLGGDGKALYKAVMFVVNTSAESEETRGKAQNFATSEVANIIRLSAEREIEKIGLTPSNRLVERVTKRTAEQIGLKIMDSPRGEIMRPTSGRPQRLSAIQQEEEQEAVVTLPFKTIDIRSDSTIAPDTASYAVKLFVVDGVLPNFIPLPFYMRVWACVPKSEKEEEEGLGEDSPTLGDLFPEVATSFWPPKTNVVKNEASFDPQLEMVFDDLYVETLAGGILLNSSEGRKMASLFAPQTEIKLKIEAYGGKEDGSKTLLYSGRAKVSSPLPKLKEVFSCKNLVVMRIDNPPSPYYDLIHYPAGSLNQKYVTEYPHNMPELTRDAVEAANVQAKLIERAIVEPVAQVDKGVSGIGEQMTKEGILARPTVAFIYSREAPVNTLTHDLYVNVIKRGLEPEKYIVTPAERVSVIRDPSRPSERYMSVSIAQTSIPERVILMGWVVGFEDGEVFGENDGFNVVFPADLSDEGFASKFFEEVCASILSDQSVVLHNTKDHIGCFGNEEDLPRPDNGRDLLEDWAGPVNGERYFSYHLRPCLVVKQKDATPPEIVAIMCSPATKYAGEQTGLLPRRLSISGGPLPLVEGGAVQLFDTVMLGGGHVTFEIDNGHERLFALFPTLRTRTRVVDETDRPFAPLHQLLSRNRTSILPIRKVITKNDDLGYAILRAFDRKTGVALGGSIVPLGGEVATVNALFVDCSKDVIFLEVSIFGRYGVLLPLRLTGKLTGQFVGMKAPSHSTLPWLVPESYKTDSQVIALSSARTTVVICRTTHPPITDRGVREPFRKLSGLVPFPSAPPPPWAFTGIAQNKFPRHIFVSSVRQSEEGNTIVKSDGSLFSVGEWLKENLRFPTNEEAMNDLSKEYAGGQKAYARMYLGPEVSDAALDQILNSHNGARIVSENGSVKEILLKNDQHGNGWLVGDWGFIVFGSNPHPSEPADRFSVWRMAGRLRMVIPGMSQPVTPLQNTLATWPNGDPILRTQLGAFLRLDPRIGGICSANGLYNSTSSNTSKMTTSLSLVVVENGSGLVKYVKRLPLWYMLMDEKIVLDSTPEATNNLKPVDRSCAIQRRLWNRTSFDNDELMLCVKIPTRSEITQGTAIVIVDHLVFACSASVAPDIAREKFYCRFISDDSDDVVFDSSRDAFNITVAQNFSTMCGFAL</sequence>
<dbReference type="EMBL" id="BFCE01000001">
    <property type="protein sequence ID" value="GBG35431.1"/>
    <property type="molecule type" value="Genomic_DNA"/>
</dbReference>
<keyword evidence="1" id="KW-0812">Transmembrane</keyword>
<keyword evidence="1" id="KW-1133">Transmembrane helix</keyword>
<feature type="transmembrane region" description="Helical" evidence="1">
    <location>
        <begin position="12"/>
        <end position="35"/>
    </location>
</feature>
<name>A0A401IPA8_9VIRU</name>
<proteinExistence type="predicted"/>
<protein>
    <submittedName>
        <fullName evidence="2">Wsv216-like protein</fullName>
    </submittedName>
</protein>
<organism evidence="2">
    <name type="scientific">Metapenaeus ensis nimavirus</name>
    <dbReference type="NCBI Taxonomy" id="2133794"/>
    <lineage>
        <taxon>Viruses</taxon>
        <taxon>Viruses incertae sedis</taxon>
        <taxon>Naldaviricetes</taxon>
        <taxon>Nimaviridae</taxon>
    </lineage>
</organism>
<evidence type="ECO:0000313" key="2">
    <source>
        <dbReference type="EMBL" id="GBG35431.1"/>
    </source>
</evidence>
<keyword evidence="1" id="KW-0472">Membrane</keyword>
<accession>A0A401IPA8</accession>
<evidence type="ECO:0000256" key="1">
    <source>
        <dbReference type="SAM" id="Phobius"/>
    </source>
</evidence>